<accession>A0LF15</accession>
<name>A0LF15_SYNFM</name>
<dbReference type="KEGG" id="sfu:Sfum_0316"/>
<sequence>MPEITRKQLLMAVISGRGPAYLRGVDLSNLDLSSAGWLAEADLRNADLSSANLSRSNLRNANLQQANMQNCNMAIANLEGAILQSARINVANLRAVNLAGANLREATLVGTTLVKANLKEANLESADLEGANLQGANLWKAKLSQANLRMTNLRGANLSEAYLEGKLVDHYETPPKNPSQYQGFVGSVGGIQLTDLIQIVCLSRSNLMFKIESESGCGTIHVGSGRVYHAQLDRLDGEDALFKMLAWEGGRFETVTLEEVGASTINKPVENLIIEAMRRRDESMPAFMRGKHGSMLREIRRYLPIPAYPSRELMKLTVAEGKNIRPTQEVQIIDAFASTDTGEILCSIVAEEDVFIAPLRFIRIKRNHPLFDLTVNYHKEMKKT</sequence>
<evidence type="ECO:0000259" key="1">
    <source>
        <dbReference type="Pfam" id="PF14332"/>
    </source>
</evidence>
<keyword evidence="3" id="KW-1185">Reference proteome</keyword>
<dbReference type="EMBL" id="CP000478">
    <property type="protein sequence ID" value="ABK16017.1"/>
    <property type="molecule type" value="Genomic_DNA"/>
</dbReference>
<dbReference type="Proteomes" id="UP000001784">
    <property type="component" value="Chromosome"/>
</dbReference>
<evidence type="ECO:0000313" key="2">
    <source>
        <dbReference type="EMBL" id="ABK16017.1"/>
    </source>
</evidence>
<dbReference type="SUPFAM" id="SSF141571">
    <property type="entry name" value="Pentapeptide repeat-like"/>
    <property type="match status" value="1"/>
</dbReference>
<dbReference type="Pfam" id="PF14332">
    <property type="entry name" value="DUF4388"/>
    <property type="match status" value="1"/>
</dbReference>
<dbReference type="STRING" id="335543.Sfum_0316"/>
<dbReference type="Pfam" id="PF00805">
    <property type="entry name" value="Pentapeptide"/>
    <property type="match status" value="3"/>
</dbReference>
<gene>
    <name evidence="2" type="ordered locus">Sfum_0316</name>
</gene>
<dbReference type="PANTHER" id="PTHR14136">
    <property type="entry name" value="BTB_POZ DOMAIN-CONTAINING PROTEIN KCTD9"/>
    <property type="match status" value="1"/>
</dbReference>
<evidence type="ECO:0000313" key="3">
    <source>
        <dbReference type="Proteomes" id="UP000001784"/>
    </source>
</evidence>
<reference evidence="2 3" key="1">
    <citation type="submission" date="2006-10" db="EMBL/GenBank/DDBJ databases">
        <title>Complete sequence of Syntrophobacter fumaroxidans MPOB.</title>
        <authorList>
            <consortium name="US DOE Joint Genome Institute"/>
            <person name="Copeland A."/>
            <person name="Lucas S."/>
            <person name="Lapidus A."/>
            <person name="Barry K."/>
            <person name="Detter J.C."/>
            <person name="Glavina del Rio T."/>
            <person name="Hammon N."/>
            <person name="Israni S."/>
            <person name="Pitluck S."/>
            <person name="Goltsman E.G."/>
            <person name="Martinez M."/>
            <person name="Schmutz J."/>
            <person name="Larimer F."/>
            <person name="Land M."/>
            <person name="Hauser L."/>
            <person name="Kyrpides N."/>
            <person name="Kim E."/>
            <person name="Boone D.R."/>
            <person name="Brockman F."/>
            <person name="Culley D."/>
            <person name="Ferry J."/>
            <person name="Gunsalus R."/>
            <person name="McInerney M.J."/>
            <person name="Morrison M."/>
            <person name="Plugge C."/>
            <person name="Rohlin L."/>
            <person name="Scholten J."/>
            <person name="Sieber J."/>
            <person name="Stams A.J.M."/>
            <person name="Worm P."/>
            <person name="Henstra A.M."/>
            <person name="Richardson P."/>
        </authorList>
    </citation>
    <scope>NUCLEOTIDE SEQUENCE [LARGE SCALE GENOMIC DNA]</scope>
    <source>
        <strain evidence="3">DSM 10017 / MPOB</strain>
    </source>
</reference>
<organism evidence="2 3">
    <name type="scientific">Syntrophobacter fumaroxidans (strain DSM 10017 / MPOB)</name>
    <dbReference type="NCBI Taxonomy" id="335543"/>
    <lineage>
        <taxon>Bacteria</taxon>
        <taxon>Pseudomonadati</taxon>
        <taxon>Thermodesulfobacteriota</taxon>
        <taxon>Syntrophobacteria</taxon>
        <taxon>Syntrophobacterales</taxon>
        <taxon>Syntrophobacteraceae</taxon>
        <taxon>Syntrophobacter</taxon>
    </lineage>
</organism>
<dbReference type="InterPro" id="IPR025497">
    <property type="entry name" value="PatA-like_N"/>
</dbReference>
<dbReference type="AlphaFoldDB" id="A0LF15"/>
<dbReference type="InParanoid" id="A0LF15"/>
<dbReference type="RefSeq" id="WP_011697190.1">
    <property type="nucleotide sequence ID" value="NC_008554.1"/>
</dbReference>
<dbReference type="InterPro" id="IPR051082">
    <property type="entry name" value="Pentapeptide-BTB/POZ_domain"/>
</dbReference>
<dbReference type="InterPro" id="IPR001646">
    <property type="entry name" value="5peptide_repeat"/>
</dbReference>
<feature type="domain" description="PatA-like N-terminal" evidence="1">
    <location>
        <begin position="186"/>
        <end position="283"/>
    </location>
</feature>
<dbReference type="PANTHER" id="PTHR14136:SF17">
    <property type="entry name" value="BTB_POZ DOMAIN-CONTAINING PROTEIN KCTD9"/>
    <property type="match status" value="1"/>
</dbReference>
<protein>
    <submittedName>
        <fullName evidence="2">Pentapeptide repeat protein</fullName>
    </submittedName>
</protein>
<dbReference type="eggNOG" id="COG1357">
    <property type="taxonomic scope" value="Bacteria"/>
</dbReference>
<proteinExistence type="predicted"/>
<dbReference type="Gene3D" id="2.160.20.80">
    <property type="entry name" value="E3 ubiquitin-protein ligase SopA"/>
    <property type="match status" value="1"/>
</dbReference>
<dbReference type="HOGENOM" id="CLU_719482_0_0_7"/>